<protein>
    <submittedName>
        <fullName evidence="2">Membrane protein</fullName>
    </submittedName>
</protein>
<keyword evidence="1" id="KW-0802">TPR repeat</keyword>
<dbReference type="Proteomes" id="UP000008192">
    <property type="component" value="Chromosome"/>
</dbReference>
<dbReference type="Gene3D" id="1.25.40.10">
    <property type="entry name" value="Tetratricopeptide repeat domain"/>
    <property type="match status" value="3"/>
</dbReference>
<sequence length="595" mass="67009">MGALTKSIDRAIGVSVGFVLIPVFLCCRSSSKVVPTRAGTDPVSSASQAPEVAAHPVRGTALDVPDRRAIRTKLMDPKILFLIETASPASLREAAACIQRDPAGLTPHNRLYLRVCAALMQLVYPQEAVSWHVPLYNTAHPYLTALDDVEKGTYPLIPGEPDFFSDIIPPLTLLKKRLPDEVHADCRERLTRARTQAPHSLLPFLLFGYLHEQHGELSEAESAYRSAWEKDASCYPAGICYARMLVQRGETALALPIARLLLHRFPKDRAVQLLQAQIHSARQEWSAAQPYVAALLRQQPEDNAALLLHIRILVAQREYQKAHASLDSFAERDSSDKTYLLLRAQVAKEWSKNDASAHDFLQQAYRLYPRDVQVLLACAQHCFETGHSLAQKNMRSFIALVLRADAHNAQALRLLTQYELAQGNWEQAVSRAERLNTAYPSEAHQELLIRAYSGSGRAQEAISLARRLYHSAQPPSETVIVLYLDTLYEARHYREIRAVIAARSASARGTLRSIFSYYEALLSVHEEERLSLLRASLLSDPRNGRTLFALYEWYRKKKDFRKAQYYLHQVIALDPNNAQHRALSKQLDTLIGQQC</sequence>
<proteinExistence type="predicted"/>
<dbReference type="InterPro" id="IPR011990">
    <property type="entry name" value="TPR-like_helical_dom_sf"/>
</dbReference>
<organism evidence="2 3">
    <name type="scientific">Treponema pallidum subsp. pertenue (strain Gauthier)</name>
    <dbReference type="NCBI Taxonomy" id="491080"/>
    <lineage>
        <taxon>Bacteria</taxon>
        <taxon>Pseudomonadati</taxon>
        <taxon>Spirochaetota</taxon>
        <taxon>Spirochaetia</taxon>
        <taxon>Spirochaetales</taxon>
        <taxon>Treponemataceae</taxon>
        <taxon>Treponema</taxon>
    </lineage>
</organism>
<dbReference type="RefSeq" id="WP_014342742.1">
    <property type="nucleotide sequence ID" value="NC_016843.1"/>
</dbReference>
<dbReference type="SUPFAM" id="SSF48452">
    <property type="entry name" value="TPR-like"/>
    <property type="match status" value="2"/>
</dbReference>
<dbReference type="InterPro" id="IPR019734">
    <property type="entry name" value="TPR_rpt"/>
</dbReference>
<feature type="repeat" description="TPR" evidence="1">
    <location>
        <begin position="544"/>
        <end position="577"/>
    </location>
</feature>
<evidence type="ECO:0000256" key="1">
    <source>
        <dbReference type="PROSITE-ProRule" id="PRU00339"/>
    </source>
</evidence>
<dbReference type="EMBL" id="CP002376">
    <property type="protein sequence ID" value="AEZ59883.1"/>
    <property type="molecule type" value="Genomic_DNA"/>
</dbReference>
<evidence type="ECO:0000313" key="3">
    <source>
        <dbReference type="Proteomes" id="UP000008192"/>
    </source>
</evidence>
<dbReference type="Pfam" id="PF13432">
    <property type="entry name" value="TPR_16"/>
    <property type="match status" value="1"/>
</dbReference>
<dbReference type="KEGG" id="tpg:TPEGAU_0622"/>
<name>A0AAU8PH02_TREPG</name>
<dbReference type="PROSITE" id="PS50005">
    <property type="entry name" value="TPR"/>
    <property type="match status" value="1"/>
</dbReference>
<accession>A0AAU8PH02</accession>
<evidence type="ECO:0000313" key="2">
    <source>
        <dbReference type="EMBL" id="AEZ59883.1"/>
    </source>
</evidence>
<gene>
    <name evidence="2" type="ordered locus">TPEGAU_0622</name>
</gene>
<dbReference type="AlphaFoldDB" id="A0AAU8PH02"/>
<reference evidence="3" key="1">
    <citation type="journal article" date="2012" name="PLoS Negl. Trop. Dis.">
        <title>Whole genome sequences of three Treponema pallidum ssp. pertenue strains: yaws and syphilis treponemes differ in less than 0.2% of the genome sequence.</title>
        <authorList>
            <person name="Cejkova D."/>
            <person name="Zobanikova M."/>
            <person name="Chen L."/>
            <person name="Pospisilova P."/>
            <person name="Strouhal M."/>
            <person name="Qin X."/>
            <person name="Mikalova L."/>
            <person name="Norris S.J."/>
            <person name="Muzny D.M."/>
            <person name="Gibbs R.A."/>
            <person name="Fulton L.L."/>
            <person name="Sodergren E."/>
            <person name="Weinstock G.M."/>
            <person name="Smajs D."/>
        </authorList>
    </citation>
    <scope>NUCLEOTIDE SEQUENCE [LARGE SCALE GENOMIC DNA]</scope>
    <source>
        <strain evidence="3">Gauthier</strain>
    </source>
</reference>